<evidence type="ECO:0000259" key="4">
    <source>
        <dbReference type="Pfam" id="PF07631"/>
    </source>
</evidence>
<feature type="domain" description="Cytochrome C Planctomycete-type" evidence="5">
    <location>
        <begin position="41"/>
        <end position="86"/>
    </location>
</feature>
<sequence length="803" mass="90292" precursor="true">MLRLSSLLAFLLIVPSLGSWAVADQPPMSGATATAFLHQYCIDCHDANTQEGGVALDELSDVTIDNAELWKTVWEQVALKEMPPAEELQPDPILRWKLSTWITAELQRAMKDHGGFETHRHPTKGNHLDHDLLFGEIPDWIEPTSTPARLWRLHPQEHLTRLNALITREPDYDPKRPGLRTRGDHINPNLDGEVKVYYGLDRVIGWVGGTAAYAAAITGFPPMLTTENHHGLRNYANLYSVNGSEATQIANTAEDILRFMAYGPDAEPYQFADKVGQIDKKYKHGDLRGLAQSLFYGKSPKRPITPVHDLMAKEKDTQQDRIAAVNYLFEALTCRPPSDAETAEYLGLLNDAIADLGKKEGALLGLTPIFLDRDALFRPELAEYGTPDQYGRVLLQDQELALAINAAFSYIPPDEALQQAVADGRLKTRQDAKREIERILADDSIRKPRVLQFFREFFDYDRAGHVCKDNKALISAGGEFNAEKHYRAMFAMTANTDRLIELILQEDKNVLGELLTTDRVVYNAPQDAPYFGQFISSDPPPKPKAVEGKKTARQMRRVTIQNAKLPKGETIHARVAQVVKPLNTARTLTTLPPDQRRGILTHPSWLVAHTDAMDNHAILRGRWIRERLLGDAVPDVPITVDAMLPVEPKSTLRHRMRVTRADECWRCHRKMDPLGLPFEMYNHLGLYRTEEQKKPVDTSGAISDSGDPEIDGPVENALEMIDRLATSQRVQQVFVRHAFRFWMGRNETVHDAPVLQDAYQAYQESGGSMKALLASLLTSDAYLYRTVDRAGETTTRQQQRGGS</sequence>
<organism evidence="6 7">
    <name type="scientific">Rosistilla ulvae</name>
    <dbReference type="NCBI Taxonomy" id="1930277"/>
    <lineage>
        <taxon>Bacteria</taxon>
        <taxon>Pseudomonadati</taxon>
        <taxon>Planctomycetota</taxon>
        <taxon>Planctomycetia</taxon>
        <taxon>Pirellulales</taxon>
        <taxon>Pirellulaceae</taxon>
        <taxon>Rosistilla</taxon>
    </lineage>
</organism>
<dbReference type="Pfam" id="PF07631">
    <property type="entry name" value="PSD4"/>
    <property type="match status" value="1"/>
</dbReference>
<accession>A0A517M278</accession>
<name>A0A517M278_9BACT</name>
<proteinExistence type="predicted"/>
<feature type="domain" description="DUF1585" evidence="2">
    <location>
        <begin position="714"/>
        <end position="781"/>
    </location>
</feature>
<dbReference type="InterPro" id="IPR013042">
    <property type="entry name" value="DUF1592"/>
</dbReference>
<evidence type="ECO:0000259" key="2">
    <source>
        <dbReference type="Pfam" id="PF07624"/>
    </source>
</evidence>
<feature type="domain" description="DUF1588" evidence="3">
    <location>
        <begin position="596"/>
        <end position="691"/>
    </location>
</feature>
<dbReference type="InterPro" id="IPR013039">
    <property type="entry name" value="DUF1588"/>
</dbReference>
<dbReference type="EMBL" id="CP036261">
    <property type="protein sequence ID" value="QDS88976.1"/>
    <property type="molecule type" value="Genomic_DNA"/>
</dbReference>
<evidence type="ECO:0000259" key="3">
    <source>
        <dbReference type="Pfam" id="PF07627"/>
    </source>
</evidence>
<dbReference type="InterPro" id="IPR011478">
    <property type="entry name" value="DUF1585"/>
</dbReference>
<feature type="chain" id="PRO_5022162282" evidence="1">
    <location>
        <begin position="22"/>
        <end position="803"/>
    </location>
</feature>
<protein>
    <submittedName>
        <fullName evidence="6">Planctomycete cytochrome C</fullName>
    </submittedName>
</protein>
<dbReference type="Pfam" id="PF07635">
    <property type="entry name" value="PSCyt1"/>
    <property type="match status" value="1"/>
</dbReference>
<gene>
    <name evidence="6" type="ORF">EC9_31720</name>
</gene>
<dbReference type="AlphaFoldDB" id="A0A517M278"/>
<dbReference type="InterPro" id="IPR011429">
    <property type="entry name" value="Cyt_c_Planctomycete-type"/>
</dbReference>
<dbReference type="Pfam" id="PF07624">
    <property type="entry name" value="PSD2"/>
    <property type="match status" value="1"/>
</dbReference>
<evidence type="ECO:0000256" key="1">
    <source>
        <dbReference type="SAM" id="SignalP"/>
    </source>
</evidence>
<keyword evidence="1" id="KW-0732">Signal</keyword>
<dbReference type="OrthoDB" id="221599at2"/>
<reference evidence="6 7" key="1">
    <citation type="submission" date="2019-02" db="EMBL/GenBank/DDBJ databases">
        <title>Deep-cultivation of Planctomycetes and their phenomic and genomic characterization uncovers novel biology.</title>
        <authorList>
            <person name="Wiegand S."/>
            <person name="Jogler M."/>
            <person name="Boedeker C."/>
            <person name="Pinto D."/>
            <person name="Vollmers J."/>
            <person name="Rivas-Marin E."/>
            <person name="Kohn T."/>
            <person name="Peeters S.H."/>
            <person name="Heuer A."/>
            <person name="Rast P."/>
            <person name="Oberbeckmann S."/>
            <person name="Bunk B."/>
            <person name="Jeske O."/>
            <person name="Meyerdierks A."/>
            <person name="Storesund J.E."/>
            <person name="Kallscheuer N."/>
            <person name="Luecker S."/>
            <person name="Lage O.M."/>
            <person name="Pohl T."/>
            <person name="Merkel B.J."/>
            <person name="Hornburger P."/>
            <person name="Mueller R.-W."/>
            <person name="Bruemmer F."/>
            <person name="Labrenz M."/>
            <person name="Spormann A.M."/>
            <person name="Op den Camp H."/>
            <person name="Overmann J."/>
            <person name="Amann R."/>
            <person name="Jetten M.S.M."/>
            <person name="Mascher T."/>
            <person name="Medema M.H."/>
            <person name="Devos D.P."/>
            <person name="Kaster A.-K."/>
            <person name="Ovreas L."/>
            <person name="Rohde M."/>
            <person name="Galperin M.Y."/>
            <person name="Jogler C."/>
        </authorList>
    </citation>
    <scope>NUCLEOTIDE SEQUENCE [LARGE SCALE GENOMIC DNA]</scope>
    <source>
        <strain evidence="6 7">EC9</strain>
    </source>
</reference>
<feature type="signal peptide" evidence="1">
    <location>
        <begin position="1"/>
        <end position="21"/>
    </location>
</feature>
<feature type="domain" description="DUF1592" evidence="4">
    <location>
        <begin position="395"/>
        <end position="524"/>
    </location>
</feature>
<dbReference type="KEGG" id="ruv:EC9_31720"/>
<evidence type="ECO:0000313" key="6">
    <source>
        <dbReference type="EMBL" id="QDS88976.1"/>
    </source>
</evidence>
<keyword evidence="7" id="KW-1185">Reference proteome</keyword>
<dbReference type="Pfam" id="PF07627">
    <property type="entry name" value="PSCyt3"/>
    <property type="match status" value="1"/>
</dbReference>
<dbReference type="Proteomes" id="UP000319557">
    <property type="component" value="Chromosome"/>
</dbReference>
<evidence type="ECO:0000313" key="7">
    <source>
        <dbReference type="Proteomes" id="UP000319557"/>
    </source>
</evidence>
<evidence type="ECO:0000259" key="5">
    <source>
        <dbReference type="Pfam" id="PF07635"/>
    </source>
</evidence>